<protein>
    <submittedName>
        <fullName evidence="4">IS110 family transposase</fullName>
    </submittedName>
</protein>
<name>A0A977KT56_9CYAN</name>
<dbReference type="Pfam" id="PF02371">
    <property type="entry name" value="Transposase_20"/>
    <property type="match status" value="1"/>
</dbReference>
<dbReference type="InterPro" id="IPR047650">
    <property type="entry name" value="Transpos_IS110"/>
</dbReference>
<dbReference type="GO" id="GO:0006313">
    <property type="term" value="P:DNA transposition"/>
    <property type="evidence" value="ECO:0007669"/>
    <property type="project" value="InterPro"/>
</dbReference>
<feature type="domain" description="Transposase IS116/IS110/IS902 C-terminal" evidence="3">
    <location>
        <begin position="197"/>
        <end position="279"/>
    </location>
</feature>
<feature type="domain" description="Transposase IS110-like N-terminal" evidence="2">
    <location>
        <begin position="8"/>
        <end position="158"/>
    </location>
</feature>
<dbReference type="EMBL" id="CP073041">
    <property type="protein sequence ID" value="UXE59404.1"/>
    <property type="molecule type" value="Genomic_DNA"/>
</dbReference>
<dbReference type="Proteomes" id="UP001065613">
    <property type="component" value="Chromosome"/>
</dbReference>
<dbReference type="NCBIfam" id="NF033542">
    <property type="entry name" value="transpos_IS110"/>
    <property type="match status" value="1"/>
</dbReference>
<evidence type="ECO:0000313" key="4">
    <source>
        <dbReference type="EMBL" id="UXE59404.1"/>
    </source>
</evidence>
<feature type="coiled-coil region" evidence="1">
    <location>
        <begin position="131"/>
        <end position="195"/>
    </location>
</feature>
<dbReference type="InterPro" id="IPR003346">
    <property type="entry name" value="Transposase_20"/>
</dbReference>
<dbReference type="PANTHER" id="PTHR33055">
    <property type="entry name" value="TRANSPOSASE FOR INSERTION SEQUENCE ELEMENT IS1111A"/>
    <property type="match status" value="1"/>
</dbReference>
<dbReference type="PANTHER" id="PTHR33055:SF3">
    <property type="entry name" value="PUTATIVE TRANSPOSASE FOR IS117-RELATED"/>
    <property type="match status" value="1"/>
</dbReference>
<dbReference type="GO" id="GO:0003677">
    <property type="term" value="F:DNA binding"/>
    <property type="evidence" value="ECO:0007669"/>
    <property type="project" value="InterPro"/>
</dbReference>
<keyword evidence="1" id="KW-0175">Coiled coil</keyword>
<evidence type="ECO:0000256" key="1">
    <source>
        <dbReference type="SAM" id="Coils"/>
    </source>
</evidence>
<dbReference type="AlphaFoldDB" id="A0A977KT56"/>
<evidence type="ECO:0000259" key="3">
    <source>
        <dbReference type="Pfam" id="PF02371"/>
    </source>
</evidence>
<dbReference type="GO" id="GO:0004803">
    <property type="term" value="F:transposase activity"/>
    <property type="evidence" value="ECO:0007669"/>
    <property type="project" value="InterPro"/>
</dbReference>
<gene>
    <name evidence="4" type="ORF">KA717_26745</name>
</gene>
<proteinExistence type="predicted"/>
<dbReference type="KEGG" id="wna:KA717_26745"/>
<reference evidence="4" key="1">
    <citation type="submission" date="2021-04" db="EMBL/GenBank/DDBJ databases">
        <title>Genome sequence of Woronichinia naegeliana from Washington state freshwater lake bloom.</title>
        <authorList>
            <person name="Dreher T.W."/>
        </authorList>
    </citation>
    <scope>NUCLEOTIDE SEQUENCE</scope>
    <source>
        <strain evidence="4">WA131</strain>
    </source>
</reference>
<evidence type="ECO:0000259" key="2">
    <source>
        <dbReference type="Pfam" id="PF01548"/>
    </source>
</evidence>
<organism evidence="4">
    <name type="scientific">Woronichinia naegeliana WA131</name>
    <dbReference type="NCBI Taxonomy" id="2824559"/>
    <lineage>
        <taxon>Bacteria</taxon>
        <taxon>Bacillati</taxon>
        <taxon>Cyanobacteriota</taxon>
        <taxon>Cyanophyceae</taxon>
        <taxon>Synechococcales</taxon>
        <taxon>Coelosphaeriaceae</taxon>
        <taxon>Woronichinia</taxon>
    </lineage>
</organism>
<accession>A0A977KT56</accession>
<dbReference type="InterPro" id="IPR002525">
    <property type="entry name" value="Transp_IS110-like_N"/>
</dbReference>
<sequence>MSEKEAILGIDISKEKFSAALLKGEKKSQVKEFANNLEGFEQLKKWLEQNQLERVHACLEATSTHGHSVATYLHSLGHIVSIVNPARIKGFAQSRLSRTKNDQADATTIARFCAALKPQAWTPPSPEMAQLQSYSRRLRALEQMATQEKNRLKTTVDESLIEDIEAHLVFLETQIDNVKKRQKELLNEYSSLKSQADLLTSIVGIGEPTAMTILAEIGDINQFSSARQLAAFAGLTPQEHQSGTSVKGKTRLCKIGNPHLRKALYFPALSSMRHCSPMKDLRERFLEAGKNKMQIVGVVMHKLIRIVYGVLKSGKPFDQTKLALPNVVLEEETDFLPASP</sequence>
<dbReference type="Pfam" id="PF01548">
    <property type="entry name" value="DEDD_Tnp_IS110"/>
    <property type="match status" value="1"/>
</dbReference>